<organism evidence="1 2">
    <name type="scientific">Pseudomonas savastanoi</name>
    <name type="common">Pseudomonas syringae pv. savastanoi</name>
    <dbReference type="NCBI Taxonomy" id="29438"/>
    <lineage>
        <taxon>Bacteria</taxon>
        <taxon>Pseudomonadati</taxon>
        <taxon>Pseudomonadota</taxon>
        <taxon>Gammaproteobacteria</taxon>
        <taxon>Pseudomonadales</taxon>
        <taxon>Pseudomonadaceae</taxon>
        <taxon>Pseudomonas</taxon>
    </lineage>
</organism>
<comment type="caution">
    <text evidence="1">The sequence shown here is derived from an EMBL/GenBank/DDBJ whole genome shotgun (WGS) entry which is preliminary data.</text>
</comment>
<dbReference type="EMBL" id="LKCI01000092">
    <property type="protein sequence ID" value="KTC57292.1"/>
    <property type="molecule type" value="Genomic_DNA"/>
</dbReference>
<sequence>MHPQRIAHPLYPNLWIQKQSLVMTLDGLVGLTKRFGMPIDAASAMKCEMMSKSYTTGIHQLMRFQAYEPTALL</sequence>
<reference evidence="1 2" key="1">
    <citation type="submission" date="2015-09" db="EMBL/GenBank/DDBJ databases">
        <title>Genome sequence of ICMP 19499.</title>
        <authorList>
            <person name="Visnovsky S.B."/>
            <person name="Lu A."/>
            <person name="Panda P."/>
            <person name="Pitman A.R."/>
        </authorList>
    </citation>
    <scope>NUCLEOTIDE SEQUENCE [LARGE SCALE GENOMIC DNA]</scope>
    <source>
        <strain evidence="1 2">ICMP 19499</strain>
    </source>
</reference>
<protein>
    <submittedName>
        <fullName evidence="1">Uncharacterized protein</fullName>
    </submittedName>
</protein>
<dbReference type="Proteomes" id="UP000054513">
    <property type="component" value="Unassembled WGS sequence"/>
</dbReference>
<name>A0AAW3LUS8_PSESS</name>
<dbReference type="AlphaFoldDB" id="A0AAW3LUS8"/>
<accession>A0AAW3LUS8</accession>
<proteinExistence type="predicted"/>
<evidence type="ECO:0000313" key="1">
    <source>
        <dbReference type="EMBL" id="KTC57292.1"/>
    </source>
</evidence>
<evidence type="ECO:0000313" key="2">
    <source>
        <dbReference type="Proteomes" id="UP000054513"/>
    </source>
</evidence>
<gene>
    <name evidence="1" type="ORF">AO287_21180</name>
</gene>